<dbReference type="Pfam" id="PF00512">
    <property type="entry name" value="HisKA"/>
    <property type="match status" value="1"/>
</dbReference>
<dbReference type="InterPro" id="IPR003661">
    <property type="entry name" value="HisK_dim/P_dom"/>
</dbReference>
<dbReference type="Pfam" id="PF08448">
    <property type="entry name" value="PAS_4"/>
    <property type="match status" value="1"/>
</dbReference>
<dbReference type="InterPro" id="IPR013767">
    <property type="entry name" value="PAS_fold"/>
</dbReference>
<dbReference type="Pfam" id="PF00989">
    <property type="entry name" value="PAS"/>
    <property type="match status" value="1"/>
</dbReference>
<evidence type="ECO:0000256" key="2">
    <source>
        <dbReference type="ARBA" id="ARBA00012438"/>
    </source>
</evidence>
<dbReference type="InterPro" id="IPR013656">
    <property type="entry name" value="PAS_4"/>
</dbReference>
<dbReference type="InterPro" id="IPR004358">
    <property type="entry name" value="Sig_transdc_His_kin-like_C"/>
</dbReference>
<gene>
    <name evidence="12" type="ORF">SAMN02745123_00360</name>
</gene>
<dbReference type="Gene3D" id="3.30.565.10">
    <property type="entry name" value="Histidine kinase-like ATPase, C-terminal domain"/>
    <property type="match status" value="1"/>
</dbReference>
<dbReference type="Proteomes" id="UP000183997">
    <property type="component" value="Unassembled WGS sequence"/>
</dbReference>
<keyword evidence="4" id="KW-0808">Transferase</keyword>
<evidence type="ECO:0000256" key="3">
    <source>
        <dbReference type="ARBA" id="ARBA00022553"/>
    </source>
</evidence>
<accession>A0A1M6NZG8</accession>
<evidence type="ECO:0000256" key="6">
    <source>
        <dbReference type="ARBA" id="ARBA00022777"/>
    </source>
</evidence>
<dbReference type="SMART" id="SM00387">
    <property type="entry name" value="HATPase_c"/>
    <property type="match status" value="1"/>
</dbReference>
<dbReference type="SUPFAM" id="SSF55785">
    <property type="entry name" value="PYP-like sensor domain (PAS domain)"/>
    <property type="match status" value="4"/>
</dbReference>
<evidence type="ECO:0000256" key="1">
    <source>
        <dbReference type="ARBA" id="ARBA00000085"/>
    </source>
</evidence>
<dbReference type="PROSITE" id="PS50109">
    <property type="entry name" value="HIS_KIN"/>
    <property type="match status" value="1"/>
</dbReference>
<reference evidence="13" key="1">
    <citation type="submission" date="2016-11" db="EMBL/GenBank/DDBJ databases">
        <authorList>
            <person name="Varghese N."/>
            <person name="Submissions S."/>
        </authorList>
    </citation>
    <scope>NUCLEOTIDE SEQUENCE [LARGE SCALE GENOMIC DNA]</scope>
    <source>
        <strain evidence="13">DSM 10349</strain>
    </source>
</reference>
<dbReference type="Pfam" id="PF02518">
    <property type="entry name" value="HATPase_c"/>
    <property type="match status" value="1"/>
</dbReference>
<dbReference type="CDD" id="cd00082">
    <property type="entry name" value="HisKA"/>
    <property type="match status" value="1"/>
</dbReference>
<dbReference type="GO" id="GO:0000155">
    <property type="term" value="F:phosphorelay sensor kinase activity"/>
    <property type="evidence" value="ECO:0007669"/>
    <property type="project" value="InterPro"/>
</dbReference>
<dbReference type="InterPro" id="IPR003594">
    <property type="entry name" value="HATPase_dom"/>
</dbReference>
<dbReference type="SMART" id="SM00388">
    <property type="entry name" value="HisKA"/>
    <property type="match status" value="1"/>
</dbReference>
<dbReference type="SUPFAM" id="SSF47384">
    <property type="entry name" value="Homodimeric domain of signal transducing histidine kinase"/>
    <property type="match status" value="1"/>
</dbReference>
<evidence type="ECO:0000313" key="13">
    <source>
        <dbReference type="Proteomes" id="UP000183997"/>
    </source>
</evidence>
<evidence type="ECO:0000256" key="8">
    <source>
        <dbReference type="ARBA" id="ARBA00023012"/>
    </source>
</evidence>
<dbReference type="Pfam" id="PF13188">
    <property type="entry name" value="PAS_8"/>
    <property type="match status" value="1"/>
</dbReference>
<dbReference type="RefSeq" id="WP_072910571.1">
    <property type="nucleotide sequence ID" value="NZ_FRAR01000005.1"/>
</dbReference>
<feature type="domain" description="Histidine kinase" evidence="9">
    <location>
        <begin position="489"/>
        <end position="693"/>
    </location>
</feature>
<keyword evidence="13" id="KW-1185">Reference proteome</keyword>
<dbReference type="InterPro" id="IPR000700">
    <property type="entry name" value="PAS-assoc_C"/>
</dbReference>
<evidence type="ECO:0000259" key="11">
    <source>
        <dbReference type="PROSITE" id="PS50113"/>
    </source>
</evidence>
<dbReference type="InterPro" id="IPR036097">
    <property type="entry name" value="HisK_dim/P_sf"/>
</dbReference>
<dbReference type="InterPro" id="IPR036890">
    <property type="entry name" value="HATPase_C_sf"/>
</dbReference>
<evidence type="ECO:0000259" key="9">
    <source>
        <dbReference type="PROSITE" id="PS50109"/>
    </source>
</evidence>
<dbReference type="AlphaFoldDB" id="A0A1M6NZG8"/>
<dbReference type="InterPro" id="IPR035965">
    <property type="entry name" value="PAS-like_dom_sf"/>
</dbReference>
<feature type="domain" description="PAC" evidence="11">
    <location>
        <begin position="77"/>
        <end position="130"/>
    </location>
</feature>
<dbReference type="NCBIfam" id="TIGR00229">
    <property type="entry name" value="sensory_box"/>
    <property type="match status" value="2"/>
</dbReference>
<dbReference type="PROSITE" id="PS50112">
    <property type="entry name" value="PAS"/>
    <property type="match status" value="1"/>
</dbReference>
<dbReference type="PANTHER" id="PTHR43065:SF46">
    <property type="entry name" value="C4-DICARBOXYLATE TRANSPORT SENSOR PROTEIN DCTB"/>
    <property type="match status" value="1"/>
</dbReference>
<dbReference type="GO" id="GO:0005524">
    <property type="term" value="F:ATP binding"/>
    <property type="evidence" value="ECO:0007669"/>
    <property type="project" value="UniProtKB-KW"/>
</dbReference>
<organism evidence="12 13">
    <name type="scientific">Desulforamulus aeronauticus DSM 10349</name>
    <dbReference type="NCBI Taxonomy" id="1121421"/>
    <lineage>
        <taxon>Bacteria</taxon>
        <taxon>Bacillati</taxon>
        <taxon>Bacillota</taxon>
        <taxon>Clostridia</taxon>
        <taxon>Eubacteriales</taxon>
        <taxon>Peptococcaceae</taxon>
        <taxon>Desulforamulus</taxon>
    </lineage>
</organism>
<keyword evidence="5" id="KW-0547">Nucleotide-binding</keyword>
<dbReference type="Pfam" id="PF13426">
    <property type="entry name" value="PAS_9"/>
    <property type="match status" value="1"/>
</dbReference>
<dbReference type="CDD" id="cd00130">
    <property type="entry name" value="PAS"/>
    <property type="match status" value="3"/>
</dbReference>
<dbReference type="GO" id="GO:0006355">
    <property type="term" value="P:regulation of DNA-templated transcription"/>
    <property type="evidence" value="ECO:0007669"/>
    <property type="project" value="InterPro"/>
</dbReference>
<evidence type="ECO:0000256" key="4">
    <source>
        <dbReference type="ARBA" id="ARBA00022679"/>
    </source>
</evidence>
<keyword evidence="8" id="KW-0902">Two-component regulatory system</keyword>
<dbReference type="PRINTS" id="PR00344">
    <property type="entry name" value="BCTRLSENSOR"/>
</dbReference>
<evidence type="ECO:0000256" key="7">
    <source>
        <dbReference type="ARBA" id="ARBA00022840"/>
    </source>
</evidence>
<comment type="catalytic activity">
    <reaction evidence="1">
        <text>ATP + protein L-histidine = ADP + protein N-phospho-L-histidine.</text>
        <dbReference type="EC" id="2.7.13.3"/>
    </reaction>
</comment>
<protein>
    <recommendedName>
        <fullName evidence="2">histidine kinase</fullName>
        <ecNumber evidence="2">2.7.13.3</ecNumber>
    </recommendedName>
</protein>
<dbReference type="SMART" id="SM00091">
    <property type="entry name" value="PAS"/>
    <property type="match status" value="4"/>
</dbReference>
<keyword evidence="6" id="KW-0418">Kinase</keyword>
<dbReference type="InterPro" id="IPR005467">
    <property type="entry name" value="His_kinase_dom"/>
</dbReference>
<evidence type="ECO:0000313" key="12">
    <source>
        <dbReference type="EMBL" id="SHK01048.1"/>
    </source>
</evidence>
<dbReference type="PROSITE" id="PS50113">
    <property type="entry name" value="PAC"/>
    <property type="match status" value="1"/>
</dbReference>
<dbReference type="Gene3D" id="1.10.287.130">
    <property type="match status" value="1"/>
</dbReference>
<dbReference type="InterPro" id="IPR000014">
    <property type="entry name" value="PAS"/>
</dbReference>
<evidence type="ECO:0000256" key="5">
    <source>
        <dbReference type="ARBA" id="ARBA00022741"/>
    </source>
</evidence>
<name>A0A1M6NZG8_9FIRM</name>
<sequence length="703" mass="81341">MLNSSILLEKIFNNAHTAMAILDRNFNFIKVNELYAKVDNRSVDDFPGYNHFTYYPNDNVKAIFEQVVQTKQTYQIFNSAFIYFHNPERGITYWNWTLEPITNDHDEVEILILTLADITEHRQKELELEQFFELSQDLLCIVDYNFVIKHTNLAFRTALGYEKNEVIGTKILRYIHSEDFKSFPKDSVQLLQNTPNTKFVIRFCSKKGFYKWIEWTNVLISDQEVLCYVGRDITIRKQMEERIEQSNKRITRILESISDIFYTLDNDWNFTYLNKVARETYPEVALGQNIWQVFPNLVETNYYEQYHEAKNTGKPGRFESFAPYAGKWLKVNIYPSREGLAVYLMDITDRKRAEEKKELEHQRLHLLINSMPQLVYILAPDYSIRLANSKFKEVFGNTDNRPCYKIFFAREEPCEECPTTEVFNNQVSNYWEGTLSNGINYGIYENPFFDLDGTPLAVKIAVDLTERKNTQQEIARLDRLNMIGKMAAGIGHEVRNPMTTVRGFLQMLGRKPKFAEEKDYFDLMISELDRANSIITEFLSLAKCRPCELAKHNLNLIINELFPLLQADALNMDKNILLELDNVPDNLLNKKEIRQLILNLIRNGLEAMSPGGSILIKTYTIEQEIVLAISDEGHGIDASILNNLGTPFLTTKENGTGLGLATCYSIAERNNAKIDVDTGSAGTTFYVKFKLTNTPILLSLDKK</sequence>
<dbReference type="Gene3D" id="3.30.450.20">
    <property type="entry name" value="PAS domain"/>
    <property type="match status" value="4"/>
</dbReference>
<dbReference type="OrthoDB" id="505470at2"/>
<dbReference type="EMBL" id="FRAR01000005">
    <property type="protein sequence ID" value="SHK01048.1"/>
    <property type="molecule type" value="Genomic_DNA"/>
</dbReference>
<keyword evidence="7" id="KW-0067">ATP-binding</keyword>
<dbReference type="STRING" id="1121421.SAMN02745123_00360"/>
<dbReference type="EC" id="2.7.13.3" evidence="2"/>
<dbReference type="SUPFAM" id="SSF55874">
    <property type="entry name" value="ATPase domain of HSP90 chaperone/DNA topoisomerase II/histidine kinase"/>
    <property type="match status" value="1"/>
</dbReference>
<evidence type="ECO:0000259" key="10">
    <source>
        <dbReference type="PROSITE" id="PS50112"/>
    </source>
</evidence>
<proteinExistence type="predicted"/>
<keyword evidence="3" id="KW-0597">Phosphoprotein</keyword>
<feature type="domain" description="PAS" evidence="10">
    <location>
        <begin position="124"/>
        <end position="194"/>
    </location>
</feature>
<dbReference type="PANTHER" id="PTHR43065">
    <property type="entry name" value="SENSOR HISTIDINE KINASE"/>
    <property type="match status" value="1"/>
</dbReference>